<protein>
    <recommendedName>
        <fullName evidence="8">PTS EIIB type-4 domain-containing protein</fullName>
    </recommendedName>
</protein>
<evidence type="ECO:0000256" key="5">
    <source>
        <dbReference type="ARBA" id="ARBA00022679"/>
    </source>
</evidence>
<dbReference type="AlphaFoldDB" id="A0A1L3GJH1"/>
<dbReference type="Pfam" id="PF03830">
    <property type="entry name" value="PTSIIB_sorb"/>
    <property type="match status" value="1"/>
</dbReference>
<feature type="domain" description="PTS EIIB type-4" evidence="8">
    <location>
        <begin position="1"/>
        <end position="160"/>
    </location>
</feature>
<dbReference type="EMBL" id="CP015518">
    <property type="protein sequence ID" value="APG26061.1"/>
    <property type="molecule type" value="Genomic_DNA"/>
</dbReference>
<dbReference type="GO" id="GO:0016301">
    <property type="term" value="F:kinase activity"/>
    <property type="evidence" value="ECO:0007669"/>
    <property type="project" value="UniProtKB-KW"/>
</dbReference>
<keyword evidence="3" id="KW-0963">Cytoplasm</keyword>
<dbReference type="GO" id="GO:0009401">
    <property type="term" value="P:phosphoenolpyruvate-dependent sugar phosphotransferase system"/>
    <property type="evidence" value="ECO:0007669"/>
    <property type="project" value="UniProtKB-KW"/>
</dbReference>
<sequence length="160" mass="17787">MSLVLARIDNRLIHGQVLEAWIPDTRANCIVVANNEVAAEDIRKRLMTASVPRGIQVLIESVEESAKFVASRDNETLRVLVLFASPADALRAYRLGLHFSKLNLGNLHRPEGAFQLGCTVTLDPEDIANLSELESCGVKIDLQCVPSDRKRSWRNAIKLK</sequence>
<dbReference type="KEGG" id="pace:A6070_08410"/>
<dbReference type="InterPro" id="IPR004720">
    <property type="entry name" value="PTS_IIB_sorbose-sp"/>
</dbReference>
<dbReference type="GO" id="GO:0008982">
    <property type="term" value="F:protein-N(PI)-phosphohistidine-sugar phosphotransferase activity"/>
    <property type="evidence" value="ECO:0007669"/>
    <property type="project" value="InterPro"/>
</dbReference>
<evidence type="ECO:0000256" key="3">
    <source>
        <dbReference type="ARBA" id="ARBA00022490"/>
    </source>
</evidence>
<evidence type="ECO:0000313" key="10">
    <source>
        <dbReference type="Proteomes" id="UP000182264"/>
    </source>
</evidence>
<keyword evidence="5" id="KW-0808">Transferase</keyword>
<dbReference type="InterPro" id="IPR036667">
    <property type="entry name" value="PTS_IIB_sorbose-sp_sf"/>
</dbReference>
<keyword evidence="4" id="KW-0762">Sugar transport</keyword>
<evidence type="ECO:0000256" key="2">
    <source>
        <dbReference type="ARBA" id="ARBA00022448"/>
    </source>
</evidence>
<accession>A0A1L3GJH1</accession>
<dbReference type="RefSeq" id="WP_072287900.1">
    <property type="nucleotide sequence ID" value="NZ_CP015455.1"/>
</dbReference>
<evidence type="ECO:0000259" key="8">
    <source>
        <dbReference type="PROSITE" id="PS51101"/>
    </source>
</evidence>
<dbReference type="OrthoDB" id="9788818at2"/>
<dbReference type="PROSITE" id="PS51101">
    <property type="entry name" value="PTS_EIIB_TYPE_4"/>
    <property type="match status" value="1"/>
</dbReference>
<organism evidence="9 10">
    <name type="scientific">Syntrophotalea acetylenica</name>
    <name type="common">Pelobacter acetylenicus</name>
    <dbReference type="NCBI Taxonomy" id="29542"/>
    <lineage>
        <taxon>Bacteria</taxon>
        <taxon>Pseudomonadati</taxon>
        <taxon>Thermodesulfobacteriota</taxon>
        <taxon>Desulfuromonadia</taxon>
        <taxon>Desulfuromonadales</taxon>
        <taxon>Syntrophotaleaceae</taxon>
        <taxon>Syntrophotalea</taxon>
    </lineage>
</organism>
<evidence type="ECO:0000256" key="7">
    <source>
        <dbReference type="ARBA" id="ARBA00022777"/>
    </source>
</evidence>
<evidence type="ECO:0000256" key="4">
    <source>
        <dbReference type="ARBA" id="ARBA00022597"/>
    </source>
</evidence>
<name>A0A1L3GJH1_SYNAC</name>
<dbReference type="Proteomes" id="UP000182264">
    <property type="component" value="Chromosome"/>
</dbReference>
<comment type="subcellular location">
    <subcellularLocation>
        <location evidence="1">Cytoplasm</location>
    </subcellularLocation>
</comment>
<dbReference type="SUPFAM" id="SSF52728">
    <property type="entry name" value="PTS IIb component"/>
    <property type="match status" value="1"/>
</dbReference>
<evidence type="ECO:0000313" key="9">
    <source>
        <dbReference type="EMBL" id="APG26061.1"/>
    </source>
</evidence>
<dbReference type="Gene3D" id="3.40.35.10">
    <property type="entry name" value="Phosphotransferase system, sorbose subfamily IIB component"/>
    <property type="match status" value="1"/>
</dbReference>
<evidence type="ECO:0000256" key="1">
    <source>
        <dbReference type="ARBA" id="ARBA00004496"/>
    </source>
</evidence>
<keyword evidence="10" id="KW-1185">Reference proteome</keyword>
<evidence type="ECO:0000256" key="6">
    <source>
        <dbReference type="ARBA" id="ARBA00022683"/>
    </source>
</evidence>
<keyword evidence="6" id="KW-0598">Phosphotransferase system</keyword>
<proteinExistence type="predicted"/>
<dbReference type="STRING" id="29542.A6070_08410"/>
<keyword evidence="2" id="KW-0813">Transport</keyword>
<reference evidence="9 10" key="1">
    <citation type="journal article" date="2017" name="Genome Announc.">
        <title>Complete Genome Sequences of Two Acetylene-Fermenting Pelobacter acetylenicus Strains.</title>
        <authorList>
            <person name="Sutton J.M."/>
            <person name="Baesman S.M."/>
            <person name="Fierst J.L."/>
            <person name="Poret-Peterson A.T."/>
            <person name="Oremland R.S."/>
            <person name="Dunlap D.S."/>
            <person name="Akob D.M."/>
        </authorList>
    </citation>
    <scope>NUCLEOTIDE SEQUENCE [LARGE SCALE GENOMIC DNA]</scope>
    <source>
        <strain evidence="9 10">DSM 3247</strain>
    </source>
</reference>
<keyword evidence="7" id="KW-0418">Kinase</keyword>
<dbReference type="GO" id="GO:0005737">
    <property type="term" value="C:cytoplasm"/>
    <property type="evidence" value="ECO:0007669"/>
    <property type="project" value="UniProtKB-SubCell"/>
</dbReference>
<gene>
    <name evidence="9" type="ORF">A7E75_14375</name>
</gene>